<dbReference type="OrthoDB" id="20689at2759"/>
<evidence type="ECO:0000256" key="1">
    <source>
        <dbReference type="ARBA" id="ARBA00022723"/>
    </source>
</evidence>
<evidence type="ECO:0000256" key="4">
    <source>
        <dbReference type="ARBA" id="ARBA00023038"/>
    </source>
</evidence>
<proteinExistence type="predicted"/>
<gene>
    <name evidence="7" type="ORF">OSB1V03_LOCUS7447</name>
</gene>
<organism evidence="7">
    <name type="scientific">Medioppia subpectinata</name>
    <dbReference type="NCBI Taxonomy" id="1979941"/>
    <lineage>
        <taxon>Eukaryota</taxon>
        <taxon>Metazoa</taxon>
        <taxon>Ecdysozoa</taxon>
        <taxon>Arthropoda</taxon>
        <taxon>Chelicerata</taxon>
        <taxon>Arachnida</taxon>
        <taxon>Acari</taxon>
        <taxon>Acariformes</taxon>
        <taxon>Sarcoptiformes</taxon>
        <taxon>Oribatida</taxon>
        <taxon>Brachypylina</taxon>
        <taxon>Oppioidea</taxon>
        <taxon>Oppiidae</taxon>
        <taxon>Medioppia</taxon>
    </lineage>
</organism>
<keyword evidence="4 5" id="KW-0440">LIM domain</keyword>
<dbReference type="GO" id="GO:0045216">
    <property type="term" value="P:cell-cell junction organization"/>
    <property type="evidence" value="ECO:0007669"/>
    <property type="project" value="TreeGrafter"/>
</dbReference>
<dbReference type="Proteomes" id="UP000759131">
    <property type="component" value="Unassembled WGS sequence"/>
</dbReference>
<dbReference type="GO" id="GO:2001046">
    <property type="term" value="P:positive regulation of integrin-mediated signaling pathway"/>
    <property type="evidence" value="ECO:0007669"/>
    <property type="project" value="TreeGrafter"/>
</dbReference>
<evidence type="ECO:0000256" key="2">
    <source>
        <dbReference type="ARBA" id="ARBA00022737"/>
    </source>
</evidence>
<feature type="non-terminal residue" evidence="7">
    <location>
        <position position="1"/>
    </location>
</feature>
<protein>
    <recommendedName>
        <fullName evidence="6">LIM zinc-binding domain-containing protein</fullName>
    </recommendedName>
</protein>
<dbReference type="InterPro" id="IPR047944">
    <property type="entry name" value="LIMS1/2-like_LIM1"/>
</dbReference>
<dbReference type="GO" id="GO:1900026">
    <property type="term" value="P:positive regulation of substrate adhesion-dependent cell spreading"/>
    <property type="evidence" value="ECO:0007669"/>
    <property type="project" value="TreeGrafter"/>
</dbReference>
<keyword evidence="1 5" id="KW-0479">Metal-binding</keyword>
<dbReference type="PANTHER" id="PTHR24210:SF0">
    <property type="entry name" value="LIM DOMAIN-CONTAINING PROTEIN"/>
    <property type="match status" value="1"/>
</dbReference>
<keyword evidence="2" id="KW-0677">Repeat</keyword>
<dbReference type="Pfam" id="PF00412">
    <property type="entry name" value="LIM"/>
    <property type="match status" value="2"/>
</dbReference>
<evidence type="ECO:0000259" key="6">
    <source>
        <dbReference type="PROSITE" id="PS50023"/>
    </source>
</evidence>
<dbReference type="EMBL" id="CAJPIZ010004360">
    <property type="protein sequence ID" value="CAG2107447.1"/>
    <property type="molecule type" value="Genomic_DNA"/>
</dbReference>
<evidence type="ECO:0000256" key="3">
    <source>
        <dbReference type="ARBA" id="ARBA00022833"/>
    </source>
</evidence>
<evidence type="ECO:0000313" key="7">
    <source>
        <dbReference type="EMBL" id="CAD7627017.1"/>
    </source>
</evidence>
<dbReference type="InterPro" id="IPR001781">
    <property type="entry name" value="Znf_LIM"/>
</dbReference>
<keyword evidence="8" id="KW-1185">Reference proteome</keyword>
<dbReference type="GO" id="GO:0098609">
    <property type="term" value="P:cell-cell adhesion"/>
    <property type="evidence" value="ECO:0007669"/>
    <property type="project" value="TreeGrafter"/>
</dbReference>
<name>A0A7R9KPL3_9ACAR</name>
<dbReference type="InterPro" id="IPR017351">
    <property type="entry name" value="PINCH-1-4-like"/>
</dbReference>
<dbReference type="CDD" id="cd09331">
    <property type="entry name" value="LIM1_PINCH"/>
    <property type="match status" value="1"/>
</dbReference>
<accession>A0A7R9KPL3</accession>
<dbReference type="PROSITE" id="PS00478">
    <property type="entry name" value="LIM_DOMAIN_1"/>
    <property type="match status" value="1"/>
</dbReference>
<dbReference type="SMART" id="SM00132">
    <property type="entry name" value="LIM"/>
    <property type="match status" value="2"/>
</dbReference>
<dbReference type="GO" id="GO:0005737">
    <property type="term" value="C:cytoplasm"/>
    <property type="evidence" value="ECO:0007669"/>
    <property type="project" value="TreeGrafter"/>
</dbReference>
<sequence>ERYEGLSQCVGCTVLSVREGVVYNSPKLEYNSGSVAVMSSSTSNMFCSRCNEGFEEREKIVNSAYLALEWVEPSVNIRGGEVWHQSCFVCAQCFRPFSKDAIFYEFEGRKYCEHDFHVLFAPCCGLCHEFVIGRVIKALNNNWHPMCFRCELCQTPLADQGFFKNTDVNNGKDCRLPEGIAAVN</sequence>
<dbReference type="PANTHER" id="PTHR24210">
    <property type="entry name" value="LIM DOMAIN-CONTAINING PROTEIN"/>
    <property type="match status" value="1"/>
</dbReference>
<evidence type="ECO:0000313" key="8">
    <source>
        <dbReference type="Proteomes" id="UP000759131"/>
    </source>
</evidence>
<feature type="domain" description="LIM zinc-binding" evidence="6">
    <location>
        <begin position="45"/>
        <end position="122"/>
    </location>
</feature>
<dbReference type="FunFam" id="2.10.110.10:FF:000017">
    <property type="entry name" value="Lim and senescent cell antigen-like-containing"/>
    <property type="match status" value="1"/>
</dbReference>
<evidence type="ECO:0000256" key="5">
    <source>
        <dbReference type="PROSITE-ProRule" id="PRU00125"/>
    </source>
</evidence>
<dbReference type="PROSITE" id="PS50023">
    <property type="entry name" value="LIM_DOMAIN_2"/>
    <property type="match status" value="1"/>
</dbReference>
<dbReference type="SUPFAM" id="SSF57716">
    <property type="entry name" value="Glucocorticoid receptor-like (DNA-binding domain)"/>
    <property type="match status" value="1"/>
</dbReference>
<dbReference type="Gene3D" id="2.10.110.10">
    <property type="entry name" value="Cysteine Rich Protein"/>
    <property type="match status" value="2"/>
</dbReference>
<dbReference type="GO" id="GO:0005925">
    <property type="term" value="C:focal adhesion"/>
    <property type="evidence" value="ECO:0007669"/>
    <property type="project" value="TreeGrafter"/>
</dbReference>
<dbReference type="AlphaFoldDB" id="A0A7R9KPL3"/>
<feature type="non-terminal residue" evidence="7">
    <location>
        <position position="184"/>
    </location>
</feature>
<reference evidence="7" key="1">
    <citation type="submission" date="2020-11" db="EMBL/GenBank/DDBJ databases">
        <authorList>
            <person name="Tran Van P."/>
        </authorList>
    </citation>
    <scope>NUCLEOTIDE SEQUENCE</scope>
</reference>
<keyword evidence="3 5" id="KW-0862">Zinc</keyword>
<dbReference type="GO" id="GO:0046872">
    <property type="term" value="F:metal ion binding"/>
    <property type="evidence" value="ECO:0007669"/>
    <property type="project" value="UniProtKB-KW"/>
</dbReference>
<dbReference type="GO" id="GO:0005911">
    <property type="term" value="C:cell-cell junction"/>
    <property type="evidence" value="ECO:0007669"/>
    <property type="project" value="TreeGrafter"/>
</dbReference>
<dbReference type="EMBL" id="OC858935">
    <property type="protein sequence ID" value="CAD7627017.1"/>
    <property type="molecule type" value="Genomic_DNA"/>
</dbReference>